<dbReference type="InterPro" id="IPR029903">
    <property type="entry name" value="RmlD-like-bd"/>
</dbReference>
<keyword evidence="2" id="KW-0521">NADP</keyword>
<dbReference type="GO" id="GO:0005829">
    <property type="term" value="C:cytosol"/>
    <property type="evidence" value="ECO:0007669"/>
    <property type="project" value="TreeGrafter"/>
</dbReference>
<dbReference type="PANTHER" id="PTHR10491">
    <property type="entry name" value="DTDP-4-DEHYDRORHAMNOSE REDUCTASE"/>
    <property type="match status" value="1"/>
</dbReference>
<dbReference type="RefSeq" id="WP_353648273.1">
    <property type="nucleotide sequence ID" value="NZ_CP159218.1"/>
</dbReference>
<gene>
    <name evidence="4" type="primary">rfbD</name>
    <name evidence="4" type="ORF">ABLG96_15660</name>
</gene>
<feature type="domain" description="RmlD-like substrate binding" evidence="3">
    <location>
        <begin position="26"/>
        <end position="311"/>
    </location>
</feature>
<dbReference type="EMBL" id="CP159218">
    <property type="protein sequence ID" value="XCG62658.1"/>
    <property type="molecule type" value="Genomic_DNA"/>
</dbReference>
<comment type="similarity">
    <text evidence="1 2">Belongs to the dTDP-4-dehydrorhamnose reductase family.</text>
</comment>
<organism evidence="4">
    <name type="scientific">Nakamurella sp. A5-74</name>
    <dbReference type="NCBI Taxonomy" id="3158264"/>
    <lineage>
        <taxon>Bacteria</taxon>
        <taxon>Bacillati</taxon>
        <taxon>Actinomycetota</taxon>
        <taxon>Actinomycetes</taxon>
        <taxon>Nakamurellales</taxon>
        <taxon>Nakamurellaceae</taxon>
        <taxon>Nakamurella</taxon>
    </lineage>
</organism>
<dbReference type="InterPro" id="IPR005913">
    <property type="entry name" value="dTDP_dehydrorham_reduct"/>
</dbReference>
<reference evidence="4" key="1">
    <citation type="submission" date="2024-05" db="EMBL/GenBank/DDBJ databases">
        <authorList>
            <person name="Cai S.Y."/>
            <person name="Jin L.M."/>
            <person name="Li H.R."/>
        </authorList>
    </citation>
    <scope>NUCLEOTIDE SEQUENCE</scope>
    <source>
        <strain evidence="4">A5-74</strain>
    </source>
</reference>
<dbReference type="GO" id="GO:0019305">
    <property type="term" value="P:dTDP-rhamnose biosynthetic process"/>
    <property type="evidence" value="ECO:0007669"/>
    <property type="project" value="TreeGrafter"/>
</dbReference>
<dbReference type="Gene3D" id="3.40.50.720">
    <property type="entry name" value="NAD(P)-binding Rossmann-like Domain"/>
    <property type="match status" value="1"/>
</dbReference>
<name>A0AAU8DMV8_9ACTN</name>
<evidence type="ECO:0000313" key="4">
    <source>
        <dbReference type="EMBL" id="XCG62658.1"/>
    </source>
</evidence>
<evidence type="ECO:0000259" key="3">
    <source>
        <dbReference type="Pfam" id="PF04321"/>
    </source>
</evidence>
<protein>
    <recommendedName>
        <fullName evidence="2">dTDP-4-dehydrorhamnose reductase</fullName>
        <ecNumber evidence="2">1.1.1.133</ecNumber>
    </recommendedName>
</protein>
<dbReference type="AlphaFoldDB" id="A0AAU8DMV8"/>
<proteinExistence type="inferred from homology"/>
<keyword evidence="2 4" id="KW-0560">Oxidoreductase</keyword>
<dbReference type="CDD" id="cd05254">
    <property type="entry name" value="dTDP_HR_like_SDR_e"/>
    <property type="match status" value="1"/>
</dbReference>
<dbReference type="EC" id="1.1.1.133" evidence="2"/>
<dbReference type="InterPro" id="IPR036291">
    <property type="entry name" value="NAD(P)-bd_dom_sf"/>
</dbReference>
<dbReference type="NCBIfam" id="TIGR01214">
    <property type="entry name" value="rmlD"/>
    <property type="match status" value="1"/>
</dbReference>
<evidence type="ECO:0000256" key="2">
    <source>
        <dbReference type="RuleBase" id="RU364082"/>
    </source>
</evidence>
<dbReference type="Pfam" id="PF04321">
    <property type="entry name" value="RmlD_sub_bind"/>
    <property type="match status" value="1"/>
</dbReference>
<dbReference type="SUPFAM" id="SSF51735">
    <property type="entry name" value="NAD(P)-binding Rossmann-fold domains"/>
    <property type="match status" value="1"/>
</dbReference>
<sequence length="331" mass="34092">MTNTPDAASAPASETLEPLELPRAGTVLITGARGQLGSDLARLAAANGTPVQAYSSAELDVTDPAAVHEAVARAAAADPRTVVINAAAHTGVDAAETERDRAFAINADGPAHLAAATAAAGLRLLHVSTDYVFPGNGTRPYAADDPTGPLGAYGASKLAGEQAVLQGNPRGQVVRTAWLYGATGPNFVRTMVRLALGDGVVTVIDDQRGAPTHAADLAVGLLQLAAAEPDRSDGRVLHGTSTGETTWFEFARTIFAAVGVDPQRVQPISSADRPSPAARPAYSVLSNTSWIAAGLTPLPHWEQAFERAFAAHRVAFGVPSRRSGETVSATD</sequence>
<evidence type="ECO:0000256" key="1">
    <source>
        <dbReference type="ARBA" id="ARBA00010944"/>
    </source>
</evidence>
<dbReference type="PANTHER" id="PTHR10491:SF4">
    <property type="entry name" value="METHIONINE ADENOSYLTRANSFERASE 2 SUBUNIT BETA"/>
    <property type="match status" value="1"/>
</dbReference>
<dbReference type="GO" id="GO:0008831">
    <property type="term" value="F:dTDP-4-dehydrorhamnose reductase activity"/>
    <property type="evidence" value="ECO:0007669"/>
    <property type="project" value="UniProtKB-EC"/>
</dbReference>
<comment type="function">
    <text evidence="2">Catalyzes the reduction of dTDP-6-deoxy-L-lyxo-4-hexulose to yield dTDP-L-rhamnose.</text>
</comment>
<comment type="pathway">
    <text evidence="2">Carbohydrate biosynthesis; dTDP-L-rhamnose biosynthesis.</text>
</comment>
<dbReference type="Gene3D" id="3.90.25.10">
    <property type="entry name" value="UDP-galactose 4-epimerase, domain 1"/>
    <property type="match status" value="1"/>
</dbReference>
<accession>A0AAU8DMV8</accession>